<dbReference type="Proteomes" id="UP000018442">
    <property type="component" value="Unassembled WGS sequence"/>
</dbReference>
<dbReference type="EC" id="2.4.-.-" evidence="2"/>
<name>D0SQZ6_ACIJU</name>
<dbReference type="InterPro" id="IPR001173">
    <property type="entry name" value="Glyco_trans_2-like"/>
</dbReference>
<organism evidence="2 3">
    <name type="scientific">Acinetobacter junii SH205</name>
    <dbReference type="NCBI Taxonomy" id="575587"/>
    <lineage>
        <taxon>Bacteria</taxon>
        <taxon>Pseudomonadati</taxon>
        <taxon>Pseudomonadota</taxon>
        <taxon>Gammaproteobacteria</taxon>
        <taxon>Moraxellales</taxon>
        <taxon>Moraxellaceae</taxon>
        <taxon>Acinetobacter</taxon>
    </lineage>
</organism>
<sequence length="301" mass="35154">MIVIMSPLVSVVVPSYNHEKFLKERLDSIINQTFQDFELIILDDLSPDNSRDIIESYRTHPKVSNIVYNEINSGSTFFQWNKAVLELAKGEFIWIAESDDVAEITFLEKLVPVLENDPKIVLAYSQSARMDSEGNITGSWNDWTNDLKGCEVFDKSFQTSGRNYIQKFLINKNTIPNASAVVFRKDKYIETEGAEVMLKINGDWELWLKILLLGDIYFSNETLNKFRYHLTSVIAKAKNGNLTIEKKYYLLEQRVLMRESFRNRLKDKRFSDSQINLLNNRKIFIDKLKSRIVSIYIFFKK</sequence>
<dbReference type="PANTHER" id="PTHR22916:SF3">
    <property type="entry name" value="UDP-GLCNAC:BETAGAL BETA-1,3-N-ACETYLGLUCOSAMINYLTRANSFERASE-LIKE PROTEIN 1"/>
    <property type="match status" value="1"/>
</dbReference>
<evidence type="ECO:0000313" key="3">
    <source>
        <dbReference type="Proteomes" id="UP000018442"/>
    </source>
</evidence>
<accession>D0SQZ6</accession>
<keyword evidence="2" id="KW-0808">Transferase</keyword>
<dbReference type="SUPFAM" id="SSF53448">
    <property type="entry name" value="Nucleotide-diphospho-sugar transferases"/>
    <property type="match status" value="1"/>
</dbReference>
<dbReference type="Gene3D" id="3.90.550.10">
    <property type="entry name" value="Spore Coat Polysaccharide Biosynthesis Protein SpsA, Chain A"/>
    <property type="match status" value="1"/>
</dbReference>
<dbReference type="GO" id="GO:0016758">
    <property type="term" value="F:hexosyltransferase activity"/>
    <property type="evidence" value="ECO:0007669"/>
    <property type="project" value="UniProtKB-ARBA"/>
</dbReference>
<dbReference type="CAZy" id="GT2">
    <property type="family name" value="Glycosyltransferase Family 2"/>
</dbReference>
<dbReference type="HOGENOM" id="CLU_025996_0_6_6"/>
<dbReference type="Pfam" id="PF00535">
    <property type="entry name" value="Glycos_transf_2"/>
    <property type="match status" value="1"/>
</dbReference>
<dbReference type="PANTHER" id="PTHR22916">
    <property type="entry name" value="GLYCOSYLTRANSFERASE"/>
    <property type="match status" value="1"/>
</dbReference>
<reference evidence="3" key="1">
    <citation type="journal article" date="2012" name="PLoS ONE">
        <title>The success of Acinetobacter species; genetic, metabolic and virulence attributes.</title>
        <authorList>
            <person name="Peleg A.Y."/>
            <person name="de Breij A."/>
            <person name="Adams M.D."/>
            <person name="Cerqueira G.M."/>
            <person name="Mocali S."/>
            <person name="Galardini M."/>
            <person name="Nibbering P.H."/>
            <person name="Earl A.M."/>
            <person name="Ward D.V."/>
            <person name="Paterson D.L."/>
            <person name="Seifert H."/>
            <person name="Dijkshoorn L."/>
        </authorList>
    </citation>
    <scope>NUCLEOTIDE SEQUENCE [LARGE SCALE GENOMIC DNA]</scope>
    <source>
        <strain evidence="3">SH205</strain>
    </source>
</reference>
<evidence type="ECO:0000259" key="1">
    <source>
        <dbReference type="Pfam" id="PF00535"/>
    </source>
</evidence>
<gene>
    <name evidence="2" type="ORF">HMPREF0026_02906</name>
</gene>
<proteinExistence type="predicted"/>
<protein>
    <submittedName>
        <fullName evidence="2">Glycosyltransferase, group 2 family protein</fullName>
        <ecNumber evidence="2">2.4.-.-</ecNumber>
    </submittedName>
</protein>
<keyword evidence="2" id="KW-0328">Glycosyltransferase</keyword>
<evidence type="ECO:0000313" key="2">
    <source>
        <dbReference type="EMBL" id="EEY91611.1"/>
    </source>
</evidence>
<dbReference type="AlphaFoldDB" id="D0SQZ6"/>
<dbReference type="InterPro" id="IPR029044">
    <property type="entry name" value="Nucleotide-diphossugar_trans"/>
</dbReference>
<dbReference type="EMBL" id="GG705016">
    <property type="protein sequence ID" value="EEY91611.1"/>
    <property type="molecule type" value="Genomic_DNA"/>
</dbReference>
<feature type="domain" description="Glycosyltransferase 2-like" evidence="1">
    <location>
        <begin position="10"/>
        <end position="142"/>
    </location>
</feature>